<dbReference type="AlphaFoldDB" id="A0ABD0LCI4"/>
<organism evidence="1 2">
    <name type="scientific">Batillaria attramentaria</name>
    <dbReference type="NCBI Taxonomy" id="370345"/>
    <lineage>
        <taxon>Eukaryota</taxon>
        <taxon>Metazoa</taxon>
        <taxon>Spiralia</taxon>
        <taxon>Lophotrochozoa</taxon>
        <taxon>Mollusca</taxon>
        <taxon>Gastropoda</taxon>
        <taxon>Caenogastropoda</taxon>
        <taxon>Sorbeoconcha</taxon>
        <taxon>Cerithioidea</taxon>
        <taxon>Batillariidae</taxon>
        <taxon>Batillaria</taxon>
    </lineage>
</organism>
<name>A0ABD0LCI4_9CAEN</name>
<sequence>MGKLRKRNSAMKHKFVWDRSTTGRSWPTAEPACLMMRTENGVTCTGNQKDSLTQYDLADLFRTNSGYMLSFVAASVPADYVSRMLLVHQRGRTSSFGILYDPSPTLVLLGLFPGKVSNEH</sequence>
<proteinExistence type="predicted"/>
<evidence type="ECO:0000313" key="2">
    <source>
        <dbReference type="Proteomes" id="UP001519460"/>
    </source>
</evidence>
<comment type="caution">
    <text evidence="1">The sequence shown here is derived from an EMBL/GenBank/DDBJ whole genome shotgun (WGS) entry which is preliminary data.</text>
</comment>
<accession>A0ABD0LCI4</accession>
<dbReference type="Proteomes" id="UP001519460">
    <property type="component" value="Unassembled WGS sequence"/>
</dbReference>
<dbReference type="EMBL" id="JACVVK020000061">
    <property type="protein sequence ID" value="KAK7497138.1"/>
    <property type="molecule type" value="Genomic_DNA"/>
</dbReference>
<protein>
    <submittedName>
        <fullName evidence="1">Uncharacterized protein</fullName>
    </submittedName>
</protein>
<keyword evidence="2" id="KW-1185">Reference proteome</keyword>
<evidence type="ECO:0000313" key="1">
    <source>
        <dbReference type="EMBL" id="KAK7497138.1"/>
    </source>
</evidence>
<gene>
    <name evidence="1" type="ORF">BaRGS_00011668</name>
</gene>
<reference evidence="1 2" key="1">
    <citation type="journal article" date="2023" name="Sci. Data">
        <title>Genome assembly of the Korean intertidal mud-creeper Batillaria attramentaria.</title>
        <authorList>
            <person name="Patra A.K."/>
            <person name="Ho P.T."/>
            <person name="Jun S."/>
            <person name="Lee S.J."/>
            <person name="Kim Y."/>
            <person name="Won Y.J."/>
        </authorList>
    </citation>
    <scope>NUCLEOTIDE SEQUENCE [LARGE SCALE GENOMIC DNA]</scope>
    <source>
        <strain evidence="1">Wonlab-2016</strain>
    </source>
</reference>